<proteinExistence type="predicted"/>
<dbReference type="AlphaFoldDB" id="A0A0A9BL24"/>
<sequence>MKYGVGRSGSLPISFHPYLTSYLHVTT</sequence>
<dbReference type="EMBL" id="GBRH01233834">
    <property type="protein sequence ID" value="JAD64061.1"/>
    <property type="molecule type" value="Transcribed_RNA"/>
</dbReference>
<name>A0A0A9BL24_ARUDO</name>
<organism evidence="1">
    <name type="scientific">Arundo donax</name>
    <name type="common">Giant reed</name>
    <name type="synonym">Donax arundinaceus</name>
    <dbReference type="NCBI Taxonomy" id="35708"/>
    <lineage>
        <taxon>Eukaryota</taxon>
        <taxon>Viridiplantae</taxon>
        <taxon>Streptophyta</taxon>
        <taxon>Embryophyta</taxon>
        <taxon>Tracheophyta</taxon>
        <taxon>Spermatophyta</taxon>
        <taxon>Magnoliopsida</taxon>
        <taxon>Liliopsida</taxon>
        <taxon>Poales</taxon>
        <taxon>Poaceae</taxon>
        <taxon>PACMAD clade</taxon>
        <taxon>Arundinoideae</taxon>
        <taxon>Arundineae</taxon>
        <taxon>Arundo</taxon>
    </lineage>
</organism>
<protein>
    <submittedName>
        <fullName evidence="1">Uncharacterized protein</fullName>
    </submittedName>
</protein>
<evidence type="ECO:0000313" key="1">
    <source>
        <dbReference type="EMBL" id="JAD64061.1"/>
    </source>
</evidence>
<reference evidence="1" key="2">
    <citation type="journal article" date="2015" name="Data Brief">
        <title>Shoot transcriptome of the giant reed, Arundo donax.</title>
        <authorList>
            <person name="Barrero R.A."/>
            <person name="Guerrero F.D."/>
            <person name="Moolhuijzen P."/>
            <person name="Goolsby J.A."/>
            <person name="Tidwell J."/>
            <person name="Bellgard S.E."/>
            <person name="Bellgard M.I."/>
        </authorList>
    </citation>
    <scope>NUCLEOTIDE SEQUENCE</scope>
    <source>
        <tissue evidence="1">Shoot tissue taken approximately 20 cm above the soil surface</tissue>
    </source>
</reference>
<reference evidence="1" key="1">
    <citation type="submission" date="2014-09" db="EMBL/GenBank/DDBJ databases">
        <authorList>
            <person name="Magalhaes I.L.F."/>
            <person name="Oliveira U."/>
            <person name="Santos F.R."/>
            <person name="Vidigal T.H.D.A."/>
            <person name="Brescovit A.D."/>
            <person name="Santos A.J."/>
        </authorList>
    </citation>
    <scope>NUCLEOTIDE SEQUENCE</scope>
    <source>
        <tissue evidence="1">Shoot tissue taken approximately 20 cm above the soil surface</tissue>
    </source>
</reference>
<accession>A0A0A9BL24</accession>